<dbReference type="PANTHER" id="PTHR32246">
    <property type="entry name" value="INGRESSION PROTEIN FIC1"/>
    <property type="match status" value="1"/>
</dbReference>
<dbReference type="InterPro" id="IPR035892">
    <property type="entry name" value="C2_domain_sf"/>
</dbReference>
<evidence type="ECO:0000313" key="3">
    <source>
        <dbReference type="EnsemblPlants" id="MELO3C021337.2.1"/>
    </source>
</evidence>
<feature type="region of interest" description="Disordered" evidence="1">
    <location>
        <begin position="144"/>
        <end position="171"/>
    </location>
</feature>
<reference evidence="3" key="1">
    <citation type="submission" date="2023-03" db="UniProtKB">
        <authorList>
            <consortium name="EnsemblPlants"/>
        </authorList>
    </citation>
    <scope>IDENTIFICATION</scope>
</reference>
<dbReference type="PANTHER" id="PTHR32246:SF173">
    <property type="entry name" value="C2 DOMAIN-CONTAINING PROTEIN"/>
    <property type="match status" value="1"/>
</dbReference>
<protein>
    <recommendedName>
        <fullName evidence="2">C2 domain-containing protein</fullName>
    </recommendedName>
</protein>
<organism evidence="3">
    <name type="scientific">Cucumis melo</name>
    <name type="common">Muskmelon</name>
    <dbReference type="NCBI Taxonomy" id="3656"/>
    <lineage>
        <taxon>Eukaryota</taxon>
        <taxon>Viridiplantae</taxon>
        <taxon>Streptophyta</taxon>
        <taxon>Embryophyta</taxon>
        <taxon>Tracheophyta</taxon>
        <taxon>Spermatophyta</taxon>
        <taxon>Magnoliopsida</taxon>
        <taxon>eudicotyledons</taxon>
        <taxon>Gunneridae</taxon>
        <taxon>Pentapetalae</taxon>
        <taxon>rosids</taxon>
        <taxon>fabids</taxon>
        <taxon>Cucurbitales</taxon>
        <taxon>Cucurbitaceae</taxon>
        <taxon>Benincaseae</taxon>
        <taxon>Cucumis</taxon>
    </lineage>
</organism>
<dbReference type="Pfam" id="PF00168">
    <property type="entry name" value="C2"/>
    <property type="match status" value="1"/>
</dbReference>
<gene>
    <name evidence="3" type="primary">103497858</name>
</gene>
<dbReference type="EnsemblPlants" id="MELO3C021337.2.1">
    <property type="protein sequence ID" value="MELO3C021337.2.1"/>
    <property type="gene ID" value="MELO3C021337.2"/>
</dbReference>
<evidence type="ECO:0000256" key="1">
    <source>
        <dbReference type="SAM" id="MobiDB-lite"/>
    </source>
</evidence>
<sequence length="335" mass="36404">MSYLILEMNVISVEGLEEFISSPNLSVYVMVILKGASLKEQNANTHMVEGGQNPIWNFAVKFFIDRSKQIQALKSLLMFSIISKNNDEHKNVGQINVPIVELFQIFKHKDSFESLSCSVKKISGHTTNGTFKFKFKFVRPKADQLQSLRKSSSSSTRPSDQAKEEEKPVKKRGRWKGIVTKLMAGLLVSVGGGYLSKLIFEHGGKGSSSTNSLSSSSDNVDNQATPISTGQGPATATIDQATLISTGEYAATDTIDPATPISTVQDAAAGTFDLASFYHNGSPVSDTDIFVAPDLASSFYEDDSPLTNLPWNAPLEEDNTDLLHSMVDGVLSSFC</sequence>
<dbReference type="Gramene" id="MELO3C021337.2.1">
    <property type="protein sequence ID" value="MELO3C021337.2.1"/>
    <property type="gene ID" value="MELO3C021337.2"/>
</dbReference>
<accession>A0A1S3C7E1</accession>
<dbReference type="SMART" id="SM00239">
    <property type="entry name" value="C2"/>
    <property type="match status" value="1"/>
</dbReference>
<feature type="compositionally biased region" description="Polar residues" evidence="1">
    <location>
        <begin position="218"/>
        <end position="234"/>
    </location>
</feature>
<dbReference type="Gene3D" id="2.60.40.150">
    <property type="entry name" value="C2 domain"/>
    <property type="match status" value="1"/>
</dbReference>
<dbReference type="InterPro" id="IPR000008">
    <property type="entry name" value="C2_dom"/>
</dbReference>
<proteinExistence type="predicted"/>
<dbReference type="SUPFAM" id="SSF49562">
    <property type="entry name" value="C2 domain (Calcium/lipid-binding domain, CaLB)"/>
    <property type="match status" value="1"/>
</dbReference>
<evidence type="ECO:0000259" key="2">
    <source>
        <dbReference type="PROSITE" id="PS50004"/>
    </source>
</evidence>
<dbReference type="AlphaFoldDB" id="A0A1S3C7E1"/>
<feature type="region of interest" description="Disordered" evidence="1">
    <location>
        <begin position="208"/>
        <end position="234"/>
    </location>
</feature>
<dbReference type="PROSITE" id="PS50004">
    <property type="entry name" value="C2"/>
    <property type="match status" value="1"/>
</dbReference>
<feature type="domain" description="C2" evidence="2">
    <location>
        <begin position="1"/>
        <end position="112"/>
    </location>
</feature>
<name>A0A1S3C7E1_CUCME</name>
<feature type="compositionally biased region" description="Low complexity" evidence="1">
    <location>
        <begin position="208"/>
        <end position="217"/>
    </location>
</feature>